<comment type="pathway">
    <text evidence="1 7">Cell wall biogenesis; peptidoglycan biosynthesis.</text>
</comment>
<gene>
    <name evidence="10" type="ORF">BTE48_15130</name>
</gene>
<dbReference type="EMBL" id="MTSM01000030">
    <property type="protein sequence ID" value="OPX54266.1"/>
    <property type="molecule type" value="Genomic_DNA"/>
</dbReference>
<name>A0A1T4SHE4_9GAMM</name>
<dbReference type="OrthoDB" id="9778545at2"/>
<dbReference type="Gene3D" id="2.40.440.10">
    <property type="entry name" value="L,D-transpeptidase catalytic domain-like"/>
    <property type="match status" value="1"/>
</dbReference>
<evidence type="ECO:0000256" key="5">
    <source>
        <dbReference type="ARBA" id="ARBA00022984"/>
    </source>
</evidence>
<dbReference type="InterPro" id="IPR036365">
    <property type="entry name" value="PGBD-like_sf"/>
</dbReference>
<sequence length="584" mass="67967">MSKQPFYRSRFVRYRQPWLLLFFSLLLSSFSWGNESHWVNVTLQSRFEDFISAHPEVIAPVYLDNDFKYIWIDASGQPSAAALALINLVKPFTLLSEQHPLTAPYRKFLALQAQPLTLALPRYLLATDLLYSDMFARLQHDIQSGLFIQADQDNDHQEYRYGIPAAEPIIEQKKPWQEITLEQLRLAAALPEEQRNSLLTRGIKQLYPTSEQKEPLLAAIDFWLQRKKEGAWPALPYGEKMLPGMIRPDWIPPLISQLQRLQLLAQDYQPELQDRYDDQLVSAVKKIQAQHGQLVDGIIGPRTRRVLNLSPDYRIRQLAHNFRRLYHLPEQLGERYMMINMANYSLDLIEYEQSSMSMRVIIGTPDARTPIMTQTLTSVILSPRWNIPKSIGYKSIFPKAQKNPSYLQDREIMVVEGWNEPAQEVPTEQIDFNAYSSPEAFPYRFVQLPGQHNQLGYVKFRLSNKKAIYMHDTPGKHLFERRDRALSNGCVRLEDALPLVDKLLAAKPYGWDEEKVQEVLRSKEERYIRMTPALPVYLMYWTVWADKSGQLQWRDDIYHKDQLPNPQPEDTLLAAKPIQSRSDG</sequence>
<dbReference type="GO" id="GO:0071555">
    <property type="term" value="P:cell wall organization"/>
    <property type="evidence" value="ECO:0007669"/>
    <property type="project" value="UniProtKB-UniRule"/>
</dbReference>
<dbReference type="Gene3D" id="1.10.101.10">
    <property type="entry name" value="PGBD-like superfamily/PGBD"/>
    <property type="match status" value="1"/>
</dbReference>
<feature type="region of interest" description="Disordered" evidence="8">
    <location>
        <begin position="563"/>
        <end position="584"/>
    </location>
</feature>
<evidence type="ECO:0000256" key="1">
    <source>
        <dbReference type="ARBA" id="ARBA00004752"/>
    </source>
</evidence>
<evidence type="ECO:0000256" key="3">
    <source>
        <dbReference type="ARBA" id="ARBA00022679"/>
    </source>
</evidence>
<dbReference type="InterPro" id="IPR005490">
    <property type="entry name" value="LD_TPept_cat_dom"/>
</dbReference>
<dbReference type="SUPFAM" id="SSF141523">
    <property type="entry name" value="L,D-transpeptidase catalytic domain-like"/>
    <property type="match status" value="1"/>
</dbReference>
<evidence type="ECO:0000259" key="9">
    <source>
        <dbReference type="PROSITE" id="PS52029"/>
    </source>
</evidence>
<dbReference type="InterPro" id="IPR052905">
    <property type="entry name" value="LD-transpeptidase_YkuD-like"/>
</dbReference>
<keyword evidence="6 7" id="KW-0961">Cell wall biogenesis/degradation</keyword>
<dbReference type="Pfam" id="PF03734">
    <property type="entry name" value="YkuD"/>
    <property type="match status" value="1"/>
</dbReference>
<dbReference type="PANTHER" id="PTHR41533">
    <property type="entry name" value="L,D-TRANSPEPTIDASE HI_1667-RELATED"/>
    <property type="match status" value="1"/>
</dbReference>
<evidence type="ECO:0000256" key="6">
    <source>
        <dbReference type="ARBA" id="ARBA00023316"/>
    </source>
</evidence>
<evidence type="ECO:0000313" key="10">
    <source>
        <dbReference type="EMBL" id="OPX54266.1"/>
    </source>
</evidence>
<evidence type="ECO:0000256" key="7">
    <source>
        <dbReference type="PROSITE-ProRule" id="PRU01373"/>
    </source>
</evidence>
<dbReference type="InterPro" id="IPR036366">
    <property type="entry name" value="PGBDSf"/>
</dbReference>
<dbReference type="GO" id="GO:0009252">
    <property type="term" value="P:peptidoglycan biosynthetic process"/>
    <property type="evidence" value="ECO:0007669"/>
    <property type="project" value="UniProtKB-UniPathway"/>
</dbReference>
<dbReference type="InterPro" id="IPR002477">
    <property type="entry name" value="Peptidoglycan-bd-like"/>
</dbReference>
<evidence type="ECO:0000256" key="4">
    <source>
        <dbReference type="ARBA" id="ARBA00022960"/>
    </source>
</evidence>
<evidence type="ECO:0000256" key="8">
    <source>
        <dbReference type="SAM" id="MobiDB-lite"/>
    </source>
</evidence>
<dbReference type="STRING" id="64969.SAMN02745127_03041"/>
<keyword evidence="3" id="KW-0808">Transferase</keyword>
<accession>A0A1T4SHE4</accession>
<dbReference type="RefSeq" id="WP_078746549.1">
    <property type="nucleotide sequence ID" value="NZ_FUXG01000031.1"/>
</dbReference>
<organism evidence="10 11">
    <name type="scientific">Oceanospirillum multiglobuliferum</name>
    <dbReference type="NCBI Taxonomy" id="64969"/>
    <lineage>
        <taxon>Bacteria</taxon>
        <taxon>Pseudomonadati</taxon>
        <taxon>Pseudomonadota</taxon>
        <taxon>Gammaproteobacteria</taxon>
        <taxon>Oceanospirillales</taxon>
        <taxon>Oceanospirillaceae</taxon>
        <taxon>Oceanospirillum</taxon>
    </lineage>
</organism>
<feature type="active site" description="Nucleophile" evidence="7">
    <location>
        <position position="490"/>
    </location>
</feature>
<evidence type="ECO:0000313" key="11">
    <source>
        <dbReference type="Proteomes" id="UP000191418"/>
    </source>
</evidence>
<dbReference type="UniPathway" id="UPA00219"/>
<feature type="domain" description="L,D-TPase catalytic" evidence="9">
    <location>
        <begin position="335"/>
        <end position="519"/>
    </location>
</feature>
<dbReference type="GO" id="GO:0004180">
    <property type="term" value="F:carboxypeptidase activity"/>
    <property type="evidence" value="ECO:0007669"/>
    <property type="project" value="UniProtKB-ARBA"/>
</dbReference>
<comment type="caution">
    <text evidence="10">The sequence shown here is derived from an EMBL/GenBank/DDBJ whole genome shotgun (WGS) entry which is preliminary data.</text>
</comment>
<evidence type="ECO:0000256" key="2">
    <source>
        <dbReference type="ARBA" id="ARBA00005992"/>
    </source>
</evidence>
<dbReference type="InterPro" id="IPR045380">
    <property type="entry name" value="LD_TPept_scaffold_dom"/>
</dbReference>
<keyword evidence="5 7" id="KW-0573">Peptidoglycan synthesis</keyword>
<dbReference type="Proteomes" id="UP000191418">
    <property type="component" value="Unassembled WGS sequence"/>
</dbReference>
<keyword evidence="11" id="KW-1185">Reference proteome</keyword>
<keyword evidence="4 7" id="KW-0133">Cell shape</keyword>
<dbReference type="CDD" id="cd16913">
    <property type="entry name" value="YkuD_like"/>
    <property type="match status" value="1"/>
</dbReference>
<reference evidence="10 11" key="1">
    <citation type="submission" date="2017-01" db="EMBL/GenBank/DDBJ databases">
        <title>Genome Sequencing of a Marine Spirillum, Oceanospirillum multiglobuliferum ATCC 33336, from Japan.</title>
        <authorList>
            <person name="Carney J.G."/>
            <person name="Trachtenberg A.M."/>
            <person name="Rheaume B.A."/>
            <person name="Linnane J.D."/>
            <person name="Pitts N.L."/>
            <person name="Mykles D.L."/>
            <person name="Maclea K.S."/>
        </authorList>
    </citation>
    <scope>NUCLEOTIDE SEQUENCE [LARGE SCALE GENOMIC DNA]</scope>
    <source>
        <strain evidence="10 11">ATCC 33336</strain>
    </source>
</reference>
<dbReference type="PANTHER" id="PTHR41533:SF1">
    <property type="entry name" value="L,D-TRANSPEPTIDASE YCBB-RELATED"/>
    <property type="match status" value="1"/>
</dbReference>
<dbReference type="SUPFAM" id="SSF47090">
    <property type="entry name" value="PGBD-like"/>
    <property type="match status" value="1"/>
</dbReference>
<dbReference type="PROSITE" id="PS52029">
    <property type="entry name" value="LD_TPASE"/>
    <property type="match status" value="1"/>
</dbReference>
<dbReference type="InterPro" id="IPR038063">
    <property type="entry name" value="Transpep_catalytic_dom"/>
</dbReference>
<dbReference type="GO" id="GO:0016740">
    <property type="term" value="F:transferase activity"/>
    <property type="evidence" value="ECO:0007669"/>
    <property type="project" value="UniProtKB-KW"/>
</dbReference>
<dbReference type="GO" id="GO:0008360">
    <property type="term" value="P:regulation of cell shape"/>
    <property type="evidence" value="ECO:0007669"/>
    <property type="project" value="UniProtKB-UniRule"/>
</dbReference>
<feature type="active site" description="Proton donor/acceptor" evidence="7">
    <location>
        <position position="471"/>
    </location>
</feature>
<comment type="similarity">
    <text evidence="2">Belongs to the YkuD family.</text>
</comment>
<dbReference type="Pfam" id="PF01471">
    <property type="entry name" value="PG_binding_1"/>
    <property type="match status" value="1"/>
</dbReference>
<protein>
    <recommendedName>
        <fullName evidence="9">L,D-TPase catalytic domain-containing protein</fullName>
    </recommendedName>
</protein>
<dbReference type="Pfam" id="PF20142">
    <property type="entry name" value="Scaffold"/>
    <property type="match status" value="1"/>
</dbReference>
<dbReference type="AlphaFoldDB" id="A0A1T4SHE4"/>
<proteinExistence type="inferred from homology"/>